<dbReference type="RefSeq" id="XP_016501122.1">
    <property type="nucleotide sequence ID" value="XM_016645636.1"/>
</dbReference>
<feature type="compositionally biased region" description="Basic and acidic residues" evidence="1">
    <location>
        <begin position="975"/>
        <end position="985"/>
    </location>
</feature>
<organism evidence="2">
    <name type="scientific">Nicotiana tabacum</name>
    <name type="common">Common tobacco</name>
    <dbReference type="NCBI Taxonomy" id="4097"/>
    <lineage>
        <taxon>Eukaryota</taxon>
        <taxon>Viridiplantae</taxon>
        <taxon>Streptophyta</taxon>
        <taxon>Embryophyta</taxon>
        <taxon>Tracheophyta</taxon>
        <taxon>Spermatophyta</taxon>
        <taxon>Magnoliopsida</taxon>
        <taxon>eudicotyledons</taxon>
        <taxon>Gunneridae</taxon>
        <taxon>Pentapetalae</taxon>
        <taxon>asterids</taxon>
        <taxon>lamiids</taxon>
        <taxon>Solanales</taxon>
        <taxon>Solanaceae</taxon>
        <taxon>Nicotianoideae</taxon>
        <taxon>Nicotianeae</taxon>
        <taxon>Nicotiana</taxon>
    </lineage>
</organism>
<feature type="compositionally biased region" description="Low complexity" evidence="1">
    <location>
        <begin position="1162"/>
        <end position="1173"/>
    </location>
</feature>
<evidence type="ECO:0000256" key="1">
    <source>
        <dbReference type="SAM" id="MobiDB-lite"/>
    </source>
</evidence>
<feature type="compositionally biased region" description="Low complexity" evidence="1">
    <location>
        <begin position="1069"/>
        <end position="1083"/>
    </location>
</feature>
<dbReference type="PANTHER" id="PTHR34418:SF3">
    <property type="entry name" value="NUCLEAR PORE COMPLEX PROTEIN NUP214"/>
    <property type="match status" value="1"/>
</dbReference>
<feature type="region of interest" description="Disordered" evidence="1">
    <location>
        <begin position="1051"/>
        <end position="1101"/>
    </location>
</feature>
<feature type="region of interest" description="Disordered" evidence="1">
    <location>
        <begin position="1250"/>
        <end position="1386"/>
    </location>
</feature>
<feature type="compositionally biased region" description="Low complexity" evidence="1">
    <location>
        <begin position="578"/>
        <end position="592"/>
    </location>
</feature>
<dbReference type="OrthoDB" id="248320at2759"/>
<proteinExistence type="predicted"/>
<reference evidence="2" key="1">
    <citation type="submission" date="2025-08" db="UniProtKB">
        <authorList>
            <consortium name="RefSeq"/>
        </authorList>
    </citation>
    <scope>IDENTIFICATION</scope>
</reference>
<dbReference type="PANTHER" id="PTHR34418">
    <property type="entry name" value="NUCLEAR PORE COMPLEX PROTEIN NUP214 ISOFORM X1"/>
    <property type="match status" value="1"/>
</dbReference>
<feature type="compositionally biased region" description="Low complexity" evidence="1">
    <location>
        <begin position="1299"/>
        <end position="1308"/>
    </location>
</feature>
<feature type="region of interest" description="Disordered" evidence="1">
    <location>
        <begin position="1409"/>
        <end position="1443"/>
    </location>
</feature>
<dbReference type="SMR" id="A0A1S4CIT6"/>
<dbReference type="PaxDb" id="4097-A0A1S4CIT6"/>
<protein>
    <submittedName>
        <fullName evidence="2">Nuclear pore complex protein NUP214 isoform X1</fullName>
    </submittedName>
</protein>
<feature type="compositionally biased region" description="Polar residues" evidence="1">
    <location>
        <begin position="1006"/>
        <end position="1022"/>
    </location>
</feature>
<dbReference type="GO" id="GO:0006405">
    <property type="term" value="P:RNA export from nucleus"/>
    <property type="evidence" value="ECO:0007669"/>
    <property type="project" value="InterPro"/>
</dbReference>
<feature type="region of interest" description="Disordered" evidence="1">
    <location>
        <begin position="1137"/>
        <end position="1179"/>
    </location>
</feature>
<accession>A0A1S4CIT6</accession>
<feature type="region of interest" description="Disordered" evidence="1">
    <location>
        <begin position="931"/>
        <end position="1034"/>
    </location>
</feature>
<feature type="compositionally biased region" description="Basic and acidic residues" evidence="1">
    <location>
        <begin position="945"/>
        <end position="958"/>
    </location>
</feature>
<sequence length="1727" mass="182531">MSTFIELEEEIEGDQIGSKNYRFSKIGTPVPLKPDESSSFDLENQSPPLQPLVVSERFRLLFIAHSDGFCVARTKEVMTSAEEIKEKGSGPSIQELSIVDVNIGKVSVLALSGDDSLLAACVGNKIHFFPVSALLYKDRTPAFSHSVKDSSVIMDMQWAKKAEKVYVILASDGKLYSGVGQRPIKEVMDDVDAVGWSPDGEFIAVTRKNLISILSSKFEEKFGISLAFKSLLDDSNAKCIIKVDVVRWIRPDCIIIGCLQVNDDEEEENYAVQVITSENGGITNPSAKPVVRSFRDVFLDFRYDAVPLCSGRHLFLSYLDQHQLAFVANRKNLDQHILLFGWSVGDEKNEAATIEILNDNWSPKIEAQDSGDDILILGLAIDKVSQNGEVKILLGEEEKEVSPCCLLLCLTNDGRVSIFHFASATAASVPTQSTDSEEKNDAFIVASSQDMLVESSSARKQINQVDSGPQPHEIDRGHKIVATNALSSAAVNFGSEEAIKTRNQNQGANLEQSTSKTSVHVDAGRVSNFRTQETQKVAEVKPGAISFSGNSLGNFAIPSIGHSTGTGSIMELPGKIMSTGSSTASSLSSELRISSKPDERPSSTPFSGVQRKTFAFSDRNSSGSNETAGTSVSIDSFKQQAFAGAGNIESLPAFPGSRLPSQKGFVSEPLKPHLTRETCEGIPSKQFRDVEEMARKLDSLLEGIEGEGGFRDASINAHRSSVLALEEGIESVSEKCRIWRGVMDEQLGEIQLLLDKTVQVLARKVYMEGIFKQATDERYWDLWNRQKLSSELELKRQHIKEVNKSLTSQLIELERHFNTLELNKFGDTSGIKTSKRGYQSRPGQPRHVQSLHSLRNTMTTQLAVAEQLSESLSKLMTDLSIDSPAKGQNVRKELFETIGLSYDGASYNSPVREKAVDTPFNKELSAILAVKERSRRKQTSPVKSSEPETARRRRDSLDRNWASFEPPKTTVKRIVLQEDRQKDIANRSSLSLDKKHHHSQMRERSATAQSNIFNASSTSSQQHKSKGLHDMPAKQSTENPFFQWADGLPRHAAEMPPMSSPASLLQRESQSTTVTSQYSSVDTHNLAKARSGSSSIPLRDTVQTGGLKAIQQSENRMQQPNSSNPPAQTFTPIKFSIETSNASGKPGITKPTIRDWKNSAVTSESTQFESSSSPDYSLSTAAAADSPFTLSAKVIHSEVVNKSQVTESPFSSQASTWSSSSQVKIMPSASVSSSQEPMFSPISSTSFQSISKANMGSSQKVSQSQSSAASMTQSSSLPSTQKLDSLPITPPSDGTKSESPSVLSLPSVAILDKKADGNSDRPASLANLSTKMDTPQDSASQPLVSVSVSNLQTGPSVQSKSTNEQSTSLNSANQISSGGTSNEVLDVGLNTTPEQPFSASAISPPIVTSSTGSAINAKSGSSDVVTHEDEMEEEAPESSQMTENPLGNLAGFGIGTAATPVTAKPNPFGAVSPSKASSPVNSLFTSTASGGELFRPASFSFQPIQPPQPSASANFGAFPGSFSLSSTSQAPAMGGFGQPAQVGQGQQALGSVLGTFGQSRQIGAGLPGTGAASASSFGRGFVSNNSAGGFGGGFSGVSSTGGGFASLASGGGGFTAAAAPGGGFAAAAAPGGGFGAAAAAAAPGGGFAAAATSAGGFAAAATSAGGFAGAATAGGGFAAPTAVGSGFSGGGFGAFSSQQSGGGGFPAFGGSSATARPPSALFTQMRK</sequence>
<dbReference type="InterPro" id="IPR044694">
    <property type="entry name" value="NUP214"/>
</dbReference>
<feature type="compositionally biased region" description="Polar residues" evidence="1">
    <location>
        <begin position="1326"/>
        <end position="1386"/>
    </location>
</feature>
<feature type="region of interest" description="Disordered" evidence="1">
    <location>
        <begin position="1706"/>
        <end position="1727"/>
    </location>
</feature>
<gene>
    <name evidence="2" type="primary">LOC107819522</name>
</gene>
<feature type="compositionally biased region" description="Low complexity" evidence="1">
    <location>
        <begin position="1208"/>
        <end position="1221"/>
    </location>
</feature>
<name>A0A1S4CIT6_TOBAC</name>
<evidence type="ECO:0000313" key="2">
    <source>
        <dbReference type="RefSeq" id="XP_016501122.1"/>
    </source>
</evidence>
<feature type="region of interest" description="Disordered" evidence="1">
    <location>
        <begin position="573"/>
        <end position="631"/>
    </location>
</feature>
<dbReference type="STRING" id="4097.A0A1S4CIT6"/>
<feature type="compositionally biased region" description="Polar residues" evidence="1">
    <location>
        <begin position="1409"/>
        <end position="1424"/>
    </location>
</feature>
<dbReference type="SUPFAM" id="SSF117289">
    <property type="entry name" value="Nucleoporin domain"/>
    <property type="match status" value="1"/>
</dbReference>
<dbReference type="KEGG" id="nta:107819522"/>
<feature type="compositionally biased region" description="Polar residues" evidence="1">
    <location>
        <begin position="618"/>
        <end position="631"/>
    </location>
</feature>
<feature type="compositionally biased region" description="Polar residues" evidence="1">
    <location>
        <begin position="1091"/>
        <end position="1101"/>
    </location>
</feature>
<feature type="compositionally biased region" description="Low complexity" evidence="1">
    <location>
        <begin position="1250"/>
        <end position="1281"/>
    </location>
</feature>
<dbReference type="GO" id="GO:0017056">
    <property type="term" value="F:structural constituent of nuclear pore"/>
    <property type="evidence" value="ECO:0007669"/>
    <property type="project" value="InterPro"/>
</dbReference>
<feature type="region of interest" description="Disordered" evidence="1">
    <location>
        <begin position="1203"/>
        <end position="1222"/>
    </location>
</feature>